<dbReference type="Proteomes" id="UP001589575">
    <property type="component" value="Unassembled WGS sequence"/>
</dbReference>
<evidence type="ECO:0000313" key="3">
    <source>
        <dbReference type="Proteomes" id="UP001589575"/>
    </source>
</evidence>
<feature type="region of interest" description="Disordered" evidence="1">
    <location>
        <begin position="1"/>
        <end position="26"/>
    </location>
</feature>
<reference evidence="2 3" key="1">
    <citation type="submission" date="2024-09" db="EMBL/GenBank/DDBJ databases">
        <authorList>
            <person name="Sun Q."/>
            <person name="Mori K."/>
        </authorList>
    </citation>
    <scope>NUCLEOTIDE SEQUENCE [LARGE SCALE GENOMIC DNA]</scope>
    <source>
        <strain evidence="2 3">CCM 7609</strain>
    </source>
</reference>
<comment type="caution">
    <text evidence="2">The sequence shown here is derived from an EMBL/GenBank/DDBJ whole genome shotgun (WGS) entry which is preliminary data.</text>
</comment>
<dbReference type="EMBL" id="JBHMFI010000001">
    <property type="protein sequence ID" value="MFB9072827.1"/>
    <property type="molecule type" value="Genomic_DNA"/>
</dbReference>
<gene>
    <name evidence="2" type="ORF">ACFFX0_17115</name>
</gene>
<name>A0ABV5G1N8_9MICC</name>
<accession>A0ABV5G1N8</accession>
<keyword evidence="3" id="KW-1185">Reference proteome</keyword>
<proteinExistence type="predicted"/>
<sequence length="143" mass="16087">MPCPRPPFPRRRRPVPRSRAGSSVARLREKKLPLSGALRLILHRLGPLNQSHPGNALMSPPERGVLPRSSCSESVPQVLDQDPVGSSSRILLRSCPPSGSSLLPFHVKPDFERWPYRRLACRRRCHQTGTPAMDSRSRSRERS</sequence>
<evidence type="ECO:0000313" key="2">
    <source>
        <dbReference type="EMBL" id="MFB9072827.1"/>
    </source>
</evidence>
<organism evidence="2 3">
    <name type="scientific">Citricoccus parietis</name>
    <dbReference type="NCBI Taxonomy" id="592307"/>
    <lineage>
        <taxon>Bacteria</taxon>
        <taxon>Bacillati</taxon>
        <taxon>Actinomycetota</taxon>
        <taxon>Actinomycetes</taxon>
        <taxon>Micrococcales</taxon>
        <taxon>Micrococcaceae</taxon>
        <taxon>Citricoccus</taxon>
    </lineage>
</organism>
<evidence type="ECO:0000256" key="1">
    <source>
        <dbReference type="SAM" id="MobiDB-lite"/>
    </source>
</evidence>
<protein>
    <submittedName>
        <fullName evidence="2">Uncharacterized protein</fullName>
    </submittedName>
</protein>
<feature type="region of interest" description="Disordered" evidence="1">
    <location>
        <begin position="48"/>
        <end position="91"/>
    </location>
</feature>